<dbReference type="OrthoDB" id="295473at2759"/>
<dbReference type="EMBL" id="CDSF01000102">
    <property type="protein sequence ID" value="CEP00793.1"/>
    <property type="molecule type" value="Genomic_DNA"/>
</dbReference>
<keyword evidence="2" id="KW-0378">Hydrolase</keyword>
<dbReference type="AlphaFoldDB" id="A0A0G4IZL5"/>
<evidence type="ECO:0000259" key="5">
    <source>
        <dbReference type="PROSITE" id="PS51845"/>
    </source>
</evidence>
<proteinExistence type="predicted"/>
<dbReference type="PROSITE" id="PS51845">
    <property type="entry name" value="PDEASE_I_2"/>
    <property type="match status" value="1"/>
</dbReference>
<protein>
    <recommendedName>
        <fullName evidence="5">PDEase domain-containing protein</fullName>
    </recommendedName>
</protein>
<dbReference type="GO" id="GO:0007165">
    <property type="term" value="P:signal transduction"/>
    <property type="evidence" value="ECO:0007669"/>
    <property type="project" value="InterPro"/>
</dbReference>
<evidence type="ECO:0000256" key="3">
    <source>
        <dbReference type="PIRSR" id="PIRSR623088-1"/>
    </source>
</evidence>
<name>A0A0G4IZL5_PLABS</name>
<dbReference type="SMART" id="SM00471">
    <property type="entry name" value="HDc"/>
    <property type="match status" value="1"/>
</dbReference>
<dbReference type="InterPro" id="IPR036971">
    <property type="entry name" value="PDEase_catalytic_dom_sf"/>
</dbReference>
<evidence type="ECO:0000256" key="2">
    <source>
        <dbReference type="ARBA" id="ARBA00022801"/>
    </source>
</evidence>
<evidence type="ECO:0000256" key="1">
    <source>
        <dbReference type="ARBA" id="ARBA00022723"/>
    </source>
</evidence>
<dbReference type="Proteomes" id="UP000039324">
    <property type="component" value="Unassembled WGS sequence"/>
</dbReference>
<feature type="active site" description="Proton donor" evidence="3">
    <location>
        <position position="44"/>
    </location>
</feature>
<feature type="binding site" evidence="4">
    <location>
        <position position="85"/>
    </location>
    <ligand>
        <name>Zn(2+)</name>
        <dbReference type="ChEBI" id="CHEBI:29105"/>
        <label>1</label>
    </ligand>
</feature>
<dbReference type="InterPro" id="IPR002073">
    <property type="entry name" value="PDEase_catalytic_dom"/>
</dbReference>
<dbReference type="GO" id="GO:0004114">
    <property type="term" value="F:3',5'-cyclic-nucleotide phosphodiesterase activity"/>
    <property type="evidence" value="ECO:0007669"/>
    <property type="project" value="InterPro"/>
</dbReference>
<feature type="domain" description="PDEase" evidence="5">
    <location>
        <begin position="1"/>
        <end position="297"/>
    </location>
</feature>
<organism evidence="6 7">
    <name type="scientific">Plasmodiophora brassicae</name>
    <name type="common">Clubroot disease agent</name>
    <dbReference type="NCBI Taxonomy" id="37360"/>
    <lineage>
        <taxon>Eukaryota</taxon>
        <taxon>Sar</taxon>
        <taxon>Rhizaria</taxon>
        <taxon>Endomyxa</taxon>
        <taxon>Phytomyxea</taxon>
        <taxon>Plasmodiophorida</taxon>
        <taxon>Plasmodiophoridae</taxon>
        <taxon>Plasmodiophora</taxon>
    </lineage>
</organism>
<gene>
    <name evidence="6" type="ORF">PBRA_008105</name>
</gene>
<sequence length="299" mass="32994">MIAGLLWILCDSDLLRSFAIQRDVALAFLRQVRMGYAKYLNPYHSFRHAFDVTQFCYMLLVLGGQRAASLTPVEALALVVAAICHDLEHPGTDFAFQVSIQSHLSTKYQACESPLETHHLACARVILNDPDCDILGRLPRADRQRVLDLVGQCILATDMSVHHRILARWNDLFPGGRATGDAASVPRDTRVTLVLQMFIKFADIGNVCRPWAVSVHWAQCLIDELMRVHDAVVGLGHVPNAFLSRVSSDPEAVVSGFSANIARPLVDIVVGVMPEASVLLQNLDSNVDHWHARTSPTAS</sequence>
<dbReference type="GO" id="GO:0046872">
    <property type="term" value="F:metal ion binding"/>
    <property type="evidence" value="ECO:0007669"/>
    <property type="project" value="UniProtKB-KW"/>
</dbReference>
<dbReference type="SUPFAM" id="SSF109604">
    <property type="entry name" value="HD-domain/PDEase-like"/>
    <property type="match status" value="1"/>
</dbReference>
<evidence type="ECO:0000313" key="6">
    <source>
        <dbReference type="EMBL" id="CEP00793.1"/>
    </source>
</evidence>
<evidence type="ECO:0000313" key="7">
    <source>
        <dbReference type="Proteomes" id="UP000039324"/>
    </source>
</evidence>
<feature type="binding site" evidence="4">
    <location>
        <position position="203"/>
    </location>
    <ligand>
        <name>Zn(2+)</name>
        <dbReference type="ChEBI" id="CHEBI:29105"/>
        <label>1</label>
    </ligand>
</feature>
<keyword evidence="7" id="KW-1185">Reference proteome</keyword>
<feature type="binding site" evidence="4">
    <location>
        <position position="48"/>
    </location>
    <ligand>
        <name>Zn(2+)</name>
        <dbReference type="ChEBI" id="CHEBI:29105"/>
        <label>1</label>
    </ligand>
</feature>
<dbReference type="PANTHER" id="PTHR11347">
    <property type="entry name" value="CYCLIC NUCLEOTIDE PHOSPHODIESTERASE"/>
    <property type="match status" value="1"/>
</dbReference>
<evidence type="ECO:0000256" key="4">
    <source>
        <dbReference type="PIRSR" id="PIRSR623088-3"/>
    </source>
</evidence>
<dbReference type="Pfam" id="PF00233">
    <property type="entry name" value="PDEase_I"/>
    <property type="match status" value="1"/>
</dbReference>
<keyword evidence="1 4" id="KW-0479">Metal-binding</keyword>
<reference evidence="6 7" key="1">
    <citation type="submission" date="2015-02" db="EMBL/GenBank/DDBJ databases">
        <authorList>
            <person name="Chooi Y.-H."/>
        </authorList>
    </citation>
    <scope>NUCLEOTIDE SEQUENCE [LARGE SCALE GENOMIC DNA]</scope>
    <source>
        <strain evidence="6">E3</strain>
    </source>
</reference>
<feature type="binding site" evidence="4">
    <location>
        <position position="86"/>
    </location>
    <ligand>
        <name>Zn(2+)</name>
        <dbReference type="ChEBI" id="CHEBI:29105"/>
        <label>2</label>
    </ligand>
</feature>
<dbReference type="InterPro" id="IPR023088">
    <property type="entry name" value="PDEase"/>
</dbReference>
<dbReference type="PRINTS" id="PR00387">
    <property type="entry name" value="PDIESTERASE1"/>
</dbReference>
<accession>A0A0G4IZL5</accession>
<dbReference type="STRING" id="37360.A0A0G4IZL5"/>
<dbReference type="CDD" id="cd00077">
    <property type="entry name" value="HDc"/>
    <property type="match status" value="1"/>
</dbReference>
<dbReference type="Gene3D" id="1.10.1300.10">
    <property type="entry name" value="3'5'-cyclic nucleotide phosphodiesterase, catalytic domain"/>
    <property type="match status" value="1"/>
</dbReference>
<dbReference type="OMA" id="ETNEDRW"/>
<feature type="binding site" evidence="4">
    <location>
        <position position="86"/>
    </location>
    <ligand>
        <name>Zn(2+)</name>
        <dbReference type="ChEBI" id="CHEBI:29105"/>
        <label>1</label>
    </ligand>
</feature>
<dbReference type="InterPro" id="IPR003607">
    <property type="entry name" value="HD/PDEase_dom"/>
</dbReference>